<dbReference type="Gene3D" id="2.60.120.10">
    <property type="entry name" value="Jelly Rolls"/>
    <property type="match status" value="1"/>
</dbReference>
<gene>
    <name evidence="2" type="ORF">DFJ43DRAFT_1221047</name>
</gene>
<dbReference type="PROSITE" id="PS51184">
    <property type="entry name" value="JMJC"/>
    <property type="match status" value="1"/>
</dbReference>
<protein>
    <submittedName>
        <fullName evidence="2">Clavaminate synthase-like protein</fullName>
    </submittedName>
</protein>
<dbReference type="PANTHER" id="PTHR12461:SF99">
    <property type="entry name" value="BIFUNCTIONAL PEPTIDASE AND (3S)-LYSYL HYDROXYLASE JMJD7"/>
    <property type="match status" value="1"/>
</dbReference>
<proteinExistence type="predicted"/>
<dbReference type="Proteomes" id="UP001176059">
    <property type="component" value="Unassembled WGS sequence"/>
</dbReference>
<keyword evidence="3" id="KW-1185">Reference proteome</keyword>
<dbReference type="SUPFAM" id="SSF51197">
    <property type="entry name" value="Clavaminate synthase-like"/>
    <property type="match status" value="1"/>
</dbReference>
<dbReference type="EMBL" id="JANVFO010000005">
    <property type="protein sequence ID" value="KAJ3736362.1"/>
    <property type="molecule type" value="Genomic_DNA"/>
</dbReference>
<evidence type="ECO:0000313" key="2">
    <source>
        <dbReference type="EMBL" id="KAJ3736362.1"/>
    </source>
</evidence>
<comment type="caution">
    <text evidence="2">The sequence shown here is derived from an EMBL/GenBank/DDBJ whole genome shotgun (WGS) entry which is preliminary data.</text>
</comment>
<sequence length="370" mass="41468">MNDGPHEFSQRTSFKWLSAEYHGISIQLPGEKKLPDQCICMLSDLNGDYIDILENPPTNLEFARIVQISRPVVIRGFKVPGVSSNKWSNEYLINAMGSRLVSVAVTPNGRADAVTLGPDGKLYFAEPAMERMSIESLLENLSDDVNSDDNGVSLKTYYLQSQNGNVYSSRFFQGLDDPSEFEPLRQDIPSEVKWCTEALDKPPDAVNLWVGDGSSVSSIHSDPYENIYTVVRGQKHFTLLPPTDGWCLDERFYPHATYVRTPDQGGNLALQPSPGNTPPVRWSSILNPHLPGRLPPEAHPIHISISEGEAIYIPVGWWHHVRQSGITVALNWWYDTEMRGMSWVMLSYLRAMKDITSGNSNDENSDVMVN</sequence>
<dbReference type="PANTHER" id="PTHR12461">
    <property type="entry name" value="HYPOXIA-INDUCIBLE FACTOR 1 ALPHA INHIBITOR-RELATED"/>
    <property type="match status" value="1"/>
</dbReference>
<reference evidence="2" key="1">
    <citation type="submission" date="2022-08" db="EMBL/GenBank/DDBJ databases">
        <authorList>
            <consortium name="DOE Joint Genome Institute"/>
            <person name="Min B."/>
            <person name="Sierra-Patev S."/>
            <person name="Naranjo-Ortiz M."/>
            <person name="Looney B."/>
            <person name="Konkel Z."/>
            <person name="Slot J.C."/>
            <person name="Sakamoto Y."/>
            <person name="Steenwyk J.L."/>
            <person name="Rokas A."/>
            <person name="Carro J."/>
            <person name="Camarero S."/>
            <person name="Ferreira P."/>
            <person name="Molpeceres G."/>
            <person name="Ruiz-duenas F.J."/>
            <person name="Serrano A."/>
            <person name="Henrissat B."/>
            <person name="Drula E."/>
            <person name="Hughes K.W."/>
            <person name="Mata J.L."/>
            <person name="Ishikawa N.K."/>
            <person name="Vargas-Isla R."/>
            <person name="Ushijima S."/>
            <person name="Smith C.A."/>
            <person name="Ahrendt S."/>
            <person name="Andreopoulos W."/>
            <person name="He G."/>
            <person name="LaButti K."/>
            <person name="Lipzen A."/>
            <person name="Ng V."/>
            <person name="Riley R."/>
            <person name="Sandor L."/>
            <person name="Barry K."/>
            <person name="Martinez A.T."/>
            <person name="Xiao Y."/>
            <person name="Gibbons J.G."/>
            <person name="Terashima K."/>
            <person name="Hibbett D.S."/>
            <person name="Grigoriev I.V."/>
        </authorList>
    </citation>
    <scope>NUCLEOTIDE SEQUENCE</scope>
    <source>
        <strain evidence="2">ET3784</strain>
    </source>
</reference>
<name>A0AA38JQ25_9AGAR</name>
<reference evidence="2" key="2">
    <citation type="journal article" date="2023" name="Proc. Natl. Acad. Sci. U.S.A.">
        <title>A global phylogenomic analysis of the shiitake genus Lentinula.</title>
        <authorList>
            <person name="Sierra-Patev S."/>
            <person name="Min B."/>
            <person name="Naranjo-Ortiz M."/>
            <person name="Looney B."/>
            <person name="Konkel Z."/>
            <person name="Slot J.C."/>
            <person name="Sakamoto Y."/>
            <person name="Steenwyk J.L."/>
            <person name="Rokas A."/>
            <person name="Carro J."/>
            <person name="Camarero S."/>
            <person name="Ferreira P."/>
            <person name="Molpeceres G."/>
            <person name="Ruiz-Duenas F.J."/>
            <person name="Serrano A."/>
            <person name="Henrissat B."/>
            <person name="Drula E."/>
            <person name="Hughes K.W."/>
            <person name="Mata J.L."/>
            <person name="Ishikawa N.K."/>
            <person name="Vargas-Isla R."/>
            <person name="Ushijima S."/>
            <person name="Smith C.A."/>
            <person name="Donoghue J."/>
            <person name="Ahrendt S."/>
            <person name="Andreopoulos W."/>
            <person name="He G."/>
            <person name="LaButti K."/>
            <person name="Lipzen A."/>
            <person name="Ng V."/>
            <person name="Riley R."/>
            <person name="Sandor L."/>
            <person name="Barry K."/>
            <person name="Martinez A.T."/>
            <person name="Xiao Y."/>
            <person name="Gibbons J.G."/>
            <person name="Terashima K."/>
            <person name="Grigoriev I.V."/>
            <person name="Hibbett D."/>
        </authorList>
    </citation>
    <scope>NUCLEOTIDE SEQUENCE</scope>
    <source>
        <strain evidence="2">ET3784</strain>
    </source>
</reference>
<accession>A0AA38JQ25</accession>
<dbReference type="InterPro" id="IPR014710">
    <property type="entry name" value="RmlC-like_jellyroll"/>
</dbReference>
<evidence type="ECO:0000313" key="3">
    <source>
        <dbReference type="Proteomes" id="UP001176059"/>
    </source>
</evidence>
<evidence type="ECO:0000259" key="1">
    <source>
        <dbReference type="PROSITE" id="PS51184"/>
    </source>
</evidence>
<dbReference type="SMART" id="SM00558">
    <property type="entry name" value="JmjC"/>
    <property type="match status" value="1"/>
</dbReference>
<dbReference type="AlphaFoldDB" id="A0AA38JQ25"/>
<dbReference type="InterPro" id="IPR041667">
    <property type="entry name" value="Cupin_8"/>
</dbReference>
<dbReference type="InterPro" id="IPR003347">
    <property type="entry name" value="JmjC_dom"/>
</dbReference>
<feature type="domain" description="JmjC" evidence="1">
    <location>
        <begin position="171"/>
        <end position="349"/>
    </location>
</feature>
<organism evidence="2 3">
    <name type="scientific">Lentinula guzmanii</name>
    <dbReference type="NCBI Taxonomy" id="2804957"/>
    <lineage>
        <taxon>Eukaryota</taxon>
        <taxon>Fungi</taxon>
        <taxon>Dikarya</taxon>
        <taxon>Basidiomycota</taxon>
        <taxon>Agaricomycotina</taxon>
        <taxon>Agaricomycetes</taxon>
        <taxon>Agaricomycetidae</taxon>
        <taxon>Agaricales</taxon>
        <taxon>Marasmiineae</taxon>
        <taxon>Omphalotaceae</taxon>
        <taxon>Lentinula</taxon>
    </lineage>
</organism>
<dbReference type="Pfam" id="PF13621">
    <property type="entry name" value="Cupin_8"/>
    <property type="match status" value="1"/>
</dbReference>